<dbReference type="RefSeq" id="WP_106345993.1">
    <property type="nucleotide sequence ID" value="NZ_PVNE01000023.1"/>
</dbReference>
<dbReference type="Pfam" id="PF25155">
    <property type="entry name" value="NTF2_YvbJ"/>
    <property type="match status" value="1"/>
</dbReference>
<feature type="domain" description="TcaA 4th" evidence="2">
    <location>
        <begin position="230"/>
        <end position="299"/>
    </location>
</feature>
<comment type="caution">
    <text evidence="4">The sequence shown here is derived from an EMBL/GenBank/DDBJ whole genome shotgun (WGS) entry which is preliminary data.</text>
</comment>
<dbReference type="Proteomes" id="UP000237797">
    <property type="component" value="Unassembled WGS sequence"/>
</dbReference>
<organism evidence="4 5">
    <name type="scientific">Planifilum fimeticola</name>
    <dbReference type="NCBI Taxonomy" id="201975"/>
    <lineage>
        <taxon>Bacteria</taxon>
        <taxon>Bacillati</taxon>
        <taxon>Bacillota</taxon>
        <taxon>Bacilli</taxon>
        <taxon>Bacillales</taxon>
        <taxon>Thermoactinomycetaceae</taxon>
        <taxon>Planifilum</taxon>
    </lineage>
</organism>
<dbReference type="PANTHER" id="PTHR40038:SF1">
    <property type="entry name" value="MEMBRANE-ASSOCIATED PROTEIN TCAA"/>
    <property type="match status" value="1"/>
</dbReference>
<reference evidence="4 5" key="1">
    <citation type="submission" date="2018-03" db="EMBL/GenBank/DDBJ databases">
        <title>Genomic Encyclopedia of Archaeal and Bacterial Type Strains, Phase II (KMG-II): from individual species to whole genera.</title>
        <authorList>
            <person name="Goeker M."/>
        </authorList>
    </citation>
    <scope>NUCLEOTIDE SEQUENCE [LARGE SCALE GENOMIC DNA]</scope>
    <source>
        <strain evidence="4 5">DSM 44946</strain>
    </source>
</reference>
<dbReference type="EMBL" id="PVNE01000023">
    <property type="protein sequence ID" value="PRX39569.1"/>
    <property type="molecule type" value="Genomic_DNA"/>
</dbReference>
<evidence type="ECO:0000313" key="5">
    <source>
        <dbReference type="Proteomes" id="UP000237797"/>
    </source>
</evidence>
<evidence type="ECO:0000313" key="4">
    <source>
        <dbReference type="EMBL" id="PRX39569.1"/>
    </source>
</evidence>
<sequence>MNVQVLKEHAMKFFKQVKGYAKNGKLVAALAVIAVLVIAVTSLTFAAADGPEEVVRKFEEAVYNKDVDALEEIVSPDDDRMKIDREHLAQFLEFIHENDKYMETTMSLLQYQLAAYQGNHMPYPDNYNYGQVDYYLKLEEGVLFDSYSIGIRPYYLHIKVDETGGTVKVDGEEVLSSKQGSSKVMGPLMPGQYKVEGTKKYPYALVKDVWELDLFFDEQGQVKVNLDLTGTHINLDSAFEDTRVIVNGKPLNKTVKELQEFGPVSLDGSITLQGERKFPWGVTRSDKKIVTEGMTKVDLTPLPFANKKGKDQIVQTINTHFKQWVAAKVKHDHSGYTLGEDSMKKELIRQINSIKRRFSKSEPYMGVVLGTRIDFDNLTFTYEDDYYVIEIPVEFHSKNNSNFRKRIEEEFETEMVTLRYDEKGKRWLIHSFAEIYNPSRYFKGKGVVKSEFK</sequence>
<dbReference type="Pfam" id="PF22813">
    <property type="entry name" value="TcaA_2nd"/>
    <property type="match status" value="1"/>
</dbReference>
<dbReference type="InterPro" id="IPR056902">
    <property type="entry name" value="NTF2_YvbJ"/>
</dbReference>
<dbReference type="PANTHER" id="PTHR40038">
    <property type="entry name" value="MEMBRANE-ASSOCIATED PROTEIN TCAA"/>
    <property type="match status" value="1"/>
</dbReference>
<dbReference type="Pfam" id="PF22820">
    <property type="entry name" value="TcaA_3rd_4th"/>
    <property type="match status" value="1"/>
</dbReference>
<evidence type="ECO:0008006" key="6">
    <source>
        <dbReference type="Google" id="ProtNLM"/>
    </source>
</evidence>
<feature type="domain" description="TcaA second" evidence="1">
    <location>
        <begin position="51"/>
        <end position="149"/>
    </location>
</feature>
<keyword evidence="5" id="KW-1185">Reference proteome</keyword>
<accession>A0A2T0LC51</accession>
<evidence type="ECO:0000259" key="2">
    <source>
        <dbReference type="Pfam" id="PF22820"/>
    </source>
</evidence>
<dbReference type="InterPro" id="IPR054530">
    <property type="entry name" value="TcaA_4th"/>
</dbReference>
<proteinExistence type="predicted"/>
<dbReference type="OrthoDB" id="1895190at2"/>
<evidence type="ECO:0000259" key="3">
    <source>
        <dbReference type="Pfam" id="PF25155"/>
    </source>
</evidence>
<protein>
    <recommendedName>
        <fullName evidence="6">PEGA domain-containing protein</fullName>
    </recommendedName>
</protein>
<dbReference type="InterPro" id="IPR054529">
    <property type="entry name" value="TcaA_2nd"/>
</dbReference>
<feature type="domain" description="YvbJ-like NTF2-like" evidence="3">
    <location>
        <begin position="313"/>
        <end position="432"/>
    </location>
</feature>
<name>A0A2T0LC51_9BACL</name>
<dbReference type="GO" id="GO:0005886">
    <property type="term" value="C:plasma membrane"/>
    <property type="evidence" value="ECO:0007669"/>
    <property type="project" value="UniProtKB-SubCell"/>
</dbReference>
<dbReference type="AlphaFoldDB" id="A0A2T0LC51"/>
<evidence type="ECO:0000259" key="1">
    <source>
        <dbReference type="Pfam" id="PF22813"/>
    </source>
</evidence>
<gene>
    <name evidence="4" type="ORF">CLV97_12322</name>
</gene>